<dbReference type="OrthoDB" id="9809303at2"/>
<evidence type="ECO:0000256" key="4">
    <source>
        <dbReference type="ARBA" id="ARBA00022737"/>
    </source>
</evidence>
<organism evidence="10 11">
    <name type="scientific">Sulfitobacter guttiformis</name>
    <dbReference type="NCBI Taxonomy" id="74349"/>
    <lineage>
        <taxon>Bacteria</taxon>
        <taxon>Pseudomonadati</taxon>
        <taxon>Pseudomonadota</taxon>
        <taxon>Alphaproteobacteria</taxon>
        <taxon>Rhodobacterales</taxon>
        <taxon>Roseobacteraceae</taxon>
        <taxon>Sulfitobacter</taxon>
    </lineage>
</organism>
<dbReference type="GO" id="GO:0005886">
    <property type="term" value="C:plasma membrane"/>
    <property type="evidence" value="ECO:0007669"/>
    <property type="project" value="TreeGrafter"/>
</dbReference>
<comment type="caution">
    <text evidence="10">The sequence shown here is derived from an EMBL/GenBank/DDBJ whole genome shotgun (WGS) entry which is preliminary data.</text>
</comment>
<dbReference type="Proteomes" id="UP000284407">
    <property type="component" value="Unassembled WGS sequence"/>
</dbReference>
<evidence type="ECO:0000256" key="3">
    <source>
        <dbReference type="ARBA" id="ARBA00022692"/>
    </source>
</evidence>
<feature type="transmembrane region" description="Helical" evidence="7">
    <location>
        <begin position="12"/>
        <end position="29"/>
    </location>
</feature>
<dbReference type="Pfam" id="PF03600">
    <property type="entry name" value="CitMHS"/>
    <property type="match status" value="1"/>
</dbReference>
<reference evidence="10 11" key="1">
    <citation type="submission" date="2018-09" db="EMBL/GenBank/DDBJ databases">
        <title>Genomic Encyclopedia of Archaeal and Bacterial Type Strains, Phase II (KMG-II): from individual species to whole genera.</title>
        <authorList>
            <person name="Goeker M."/>
        </authorList>
    </citation>
    <scope>NUCLEOTIDE SEQUENCE [LARGE SCALE GENOMIC DNA]</scope>
    <source>
        <strain evidence="10 11">DSM 11458</strain>
    </source>
</reference>
<dbReference type="InterPro" id="IPR031312">
    <property type="entry name" value="Na/sul_symport_CS"/>
</dbReference>
<dbReference type="EMBL" id="RAQK01000001">
    <property type="protein sequence ID" value="RKE97085.1"/>
    <property type="molecule type" value="Genomic_DNA"/>
</dbReference>
<evidence type="ECO:0000256" key="1">
    <source>
        <dbReference type="ARBA" id="ARBA00004141"/>
    </source>
</evidence>
<dbReference type="InterPro" id="IPR051679">
    <property type="entry name" value="DASS-Related_Transporters"/>
</dbReference>
<dbReference type="GO" id="GO:0008324">
    <property type="term" value="F:monoatomic cation transmembrane transporter activity"/>
    <property type="evidence" value="ECO:0007669"/>
    <property type="project" value="InterPro"/>
</dbReference>
<accession>A0A420DS52</accession>
<dbReference type="RefSeq" id="WP_051567247.1">
    <property type="nucleotide sequence ID" value="NZ_RAQK01000001.1"/>
</dbReference>
<dbReference type="InterPro" id="IPR004680">
    <property type="entry name" value="Cit_transptr-like_dom"/>
</dbReference>
<dbReference type="AlphaFoldDB" id="A0A420DS52"/>
<sequence length="598" mass="63511">MDFLSELLAEGNIFLSVLIVCAVFVGFLIERLPPAAVATCGAAAFMLVGYISTDEVLAVFSNPAPITIAAMFILSGALVRTGVIDAASLYLVNQAEKRGWIAFFVLLAGAAVASGLMNNTPLVLILIPIIIRMAQTLGVAATKLLIPLSYIAVLGGTLTLVGTSTNLLIDGVAREAGLPAFGILEILPFGIVAVITGSVTLMFLGPKLLPSRTSGAASLTEDSAEFLTEISLKSAVEEDEKNDRLLTSFTSLMRFKLKLIINGNHAEKITSESILRQSERVIARASSTEILTLRENEKFRIGYPVTDRPDTPAADVVCIEAIVATDRSGKGRKLSDLGWFANFRVRILGVSRHMHNPGRQLEHVRLKPGDRILLEGPASGLKSVIEGSDLVSATMPVARPYRRHRAPIAIAAMLGVVILAIFNVAPIVTLSMLAVALILLAGCIEAEDAWSAIDGSTLVLIFAMLAIGKGLENAKVIETLVQSIAPFLQDASPIILLVSIYALTSILTELVSNSAVAVILTPLAISLANSLGIEPRPLVYAIMMGASASFATPIGYQTNTLVYSAGNYRFTDFLKIGVPMNFTVGIASCTAIWLLAPM</sequence>
<dbReference type="Pfam" id="PF02080">
    <property type="entry name" value="TrkA_C"/>
    <property type="match status" value="1"/>
</dbReference>
<feature type="domain" description="Citrate transporter-like" evidence="9">
    <location>
        <begin position="24"/>
        <end position="545"/>
    </location>
</feature>
<dbReference type="InterPro" id="IPR036721">
    <property type="entry name" value="RCK_C_sf"/>
</dbReference>
<keyword evidence="4" id="KW-0677">Repeat</keyword>
<comment type="subcellular location">
    <subcellularLocation>
        <location evidence="1">Membrane</location>
        <topology evidence="1">Multi-pass membrane protein</topology>
    </subcellularLocation>
</comment>
<gene>
    <name evidence="10" type="ORF">C8N30_1670</name>
</gene>
<keyword evidence="6 7" id="KW-0472">Membrane</keyword>
<feature type="transmembrane region" description="Helical" evidence="7">
    <location>
        <begin position="538"/>
        <end position="556"/>
    </location>
</feature>
<name>A0A420DS52_9RHOB</name>
<dbReference type="PANTHER" id="PTHR43652">
    <property type="entry name" value="BASIC AMINO ACID ANTIPORTER YFCC-RELATED"/>
    <property type="match status" value="1"/>
</dbReference>
<feature type="transmembrane region" description="Helical" evidence="7">
    <location>
        <begin position="36"/>
        <end position="53"/>
    </location>
</feature>
<feature type="transmembrane region" description="Helical" evidence="7">
    <location>
        <begin position="480"/>
        <end position="504"/>
    </location>
</feature>
<dbReference type="SUPFAM" id="SSF116726">
    <property type="entry name" value="TrkA C-terminal domain-like"/>
    <property type="match status" value="1"/>
</dbReference>
<evidence type="ECO:0000313" key="10">
    <source>
        <dbReference type="EMBL" id="RKE97085.1"/>
    </source>
</evidence>
<dbReference type="InterPro" id="IPR006037">
    <property type="entry name" value="RCK_C"/>
</dbReference>
<feature type="transmembrane region" description="Helical" evidence="7">
    <location>
        <begin position="99"/>
        <end position="116"/>
    </location>
</feature>
<evidence type="ECO:0000256" key="2">
    <source>
        <dbReference type="ARBA" id="ARBA00022448"/>
    </source>
</evidence>
<evidence type="ECO:0000259" key="9">
    <source>
        <dbReference type="Pfam" id="PF03600"/>
    </source>
</evidence>
<keyword evidence="2" id="KW-0813">Transport</keyword>
<evidence type="ECO:0000256" key="6">
    <source>
        <dbReference type="ARBA" id="ARBA00023136"/>
    </source>
</evidence>
<keyword evidence="3 7" id="KW-0812">Transmembrane</keyword>
<dbReference type="PROSITE" id="PS01271">
    <property type="entry name" value="NA_SULFATE"/>
    <property type="match status" value="1"/>
</dbReference>
<keyword evidence="11" id="KW-1185">Reference proteome</keyword>
<feature type="transmembrane region" description="Helical" evidence="7">
    <location>
        <begin position="181"/>
        <end position="204"/>
    </location>
</feature>
<keyword evidence="5 7" id="KW-1133">Transmembrane helix</keyword>
<dbReference type="GO" id="GO:0006813">
    <property type="term" value="P:potassium ion transport"/>
    <property type="evidence" value="ECO:0007669"/>
    <property type="project" value="InterPro"/>
</dbReference>
<feature type="transmembrane region" description="Helical" evidence="7">
    <location>
        <begin position="148"/>
        <end position="169"/>
    </location>
</feature>
<protein>
    <submittedName>
        <fullName evidence="10">Citrate transporter</fullName>
    </submittedName>
</protein>
<evidence type="ECO:0000259" key="8">
    <source>
        <dbReference type="Pfam" id="PF02080"/>
    </source>
</evidence>
<proteinExistence type="predicted"/>
<dbReference type="Gene3D" id="3.30.70.1450">
    <property type="entry name" value="Regulator of K+ conductance, C-terminal domain"/>
    <property type="match status" value="1"/>
</dbReference>
<feature type="transmembrane region" description="Helical" evidence="7">
    <location>
        <begin position="510"/>
        <end position="531"/>
    </location>
</feature>
<feature type="domain" description="RCK C-terminal" evidence="8">
    <location>
        <begin position="331"/>
        <end position="384"/>
    </location>
</feature>
<feature type="transmembrane region" description="Helical" evidence="7">
    <location>
        <begin position="408"/>
        <end position="437"/>
    </location>
</feature>
<evidence type="ECO:0000313" key="11">
    <source>
        <dbReference type="Proteomes" id="UP000284407"/>
    </source>
</evidence>
<evidence type="ECO:0000256" key="5">
    <source>
        <dbReference type="ARBA" id="ARBA00022989"/>
    </source>
</evidence>
<feature type="transmembrane region" description="Helical" evidence="7">
    <location>
        <begin position="576"/>
        <end position="596"/>
    </location>
</feature>
<feature type="transmembrane region" description="Helical" evidence="7">
    <location>
        <begin position="449"/>
        <end position="468"/>
    </location>
</feature>
<evidence type="ECO:0000256" key="7">
    <source>
        <dbReference type="SAM" id="Phobius"/>
    </source>
</evidence>
<feature type="transmembrane region" description="Helical" evidence="7">
    <location>
        <begin position="65"/>
        <end position="92"/>
    </location>
</feature>
<dbReference type="PANTHER" id="PTHR43652:SF2">
    <property type="entry name" value="BASIC AMINO ACID ANTIPORTER YFCC-RELATED"/>
    <property type="match status" value="1"/>
</dbReference>
<dbReference type="STRING" id="1443111.Z949_3692"/>